<comment type="similarity">
    <text evidence="2">Belongs to the major facilitator superfamily. Sugar transporter (TC 2.A.1.1) family.</text>
</comment>
<feature type="transmembrane region" description="Helical" evidence="6">
    <location>
        <begin position="98"/>
        <end position="119"/>
    </location>
</feature>
<keyword evidence="5 6" id="KW-0472">Membrane</keyword>
<dbReference type="InterPro" id="IPR050360">
    <property type="entry name" value="MFS_Sugar_Transporters"/>
</dbReference>
<dbReference type="STRING" id="1081108.A0A162IQZ7"/>
<reference evidence="8 9" key="1">
    <citation type="journal article" date="2016" name="Genome Biol. Evol.">
        <title>Divergent and convergent evolution of fungal pathogenicity.</title>
        <authorList>
            <person name="Shang Y."/>
            <person name="Xiao G."/>
            <person name="Zheng P."/>
            <person name="Cen K."/>
            <person name="Zhan S."/>
            <person name="Wang C."/>
        </authorList>
    </citation>
    <scope>NUCLEOTIDE SEQUENCE [LARGE SCALE GENOMIC DNA]</scope>
    <source>
        <strain evidence="8 9">RCEF 1005</strain>
    </source>
</reference>
<dbReference type="GO" id="GO:0005351">
    <property type="term" value="F:carbohydrate:proton symporter activity"/>
    <property type="evidence" value="ECO:0007669"/>
    <property type="project" value="TreeGrafter"/>
</dbReference>
<dbReference type="PANTHER" id="PTHR48022:SF2">
    <property type="entry name" value="PLASTIDIC GLUCOSE TRANSPORTER 4"/>
    <property type="match status" value="1"/>
</dbReference>
<evidence type="ECO:0000259" key="7">
    <source>
        <dbReference type="PROSITE" id="PS50850"/>
    </source>
</evidence>
<keyword evidence="4 6" id="KW-1133">Transmembrane helix</keyword>
<feature type="transmembrane region" description="Helical" evidence="6">
    <location>
        <begin position="164"/>
        <end position="187"/>
    </location>
</feature>
<organism evidence="8 9">
    <name type="scientific">Akanthomyces lecanii RCEF 1005</name>
    <dbReference type="NCBI Taxonomy" id="1081108"/>
    <lineage>
        <taxon>Eukaryota</taxon>
        <taxon>Fungi</taxon>
        <taxon>Dikarya</taxon>
        <taxon>Ascomycota</taxon>
        <taxon>Pezizomycotina</taxon>
        <taxon>Sordariomycetes</taxon>
        <taxon>Hypocreomycetidae</taxon>
        <taxon>Hypocreales</taxon>
        <taxon>Cordycipitaceae</taxon>
        <taxon>Akanthomyces</taxon>
        <taxon>Cordyceps confragosa</taxon>
    </lineage>
</organism>
<evidence type="ECO:0000256" key="4">
    <source>
        <dbReference type="ARBA" id="ARBA00022989"/>
    </source>
</evidence>
<dbReference type="PROSITE" id="PS50850">
    <property type="entry name" value="MFS"/>
    <property type="match status" value="1"/>
</dbReference>
<feature type="transmembrane region" description="Helical" evidence="6">
    <location>
        <begin position="38"/>
        <end position="58"/>
    </location>
</feature>
<evidence type="ECO:0000313" key="8">
    <source>
        <dbReference type="EMBL" id="OAA76215.1"/>
    </source>
</evidence>
<gene>
    <name evidence="8" type="ORF">LEL_05899</name>
</gene>
<evidence type="ECO:0000256" key="6">
    <source>
        <dbReference type="SAM" id="Phobius"/>
    </source>
</evidence>
<evidence type="ECO:0000313" key="9">
    <source>
        <dbReference type="Proteomes" id="UP000076881"/>
    </source>
</evidence>
<dbReference type="InterPro" id="IPR020846">
    <property type="entry name" value="MFS_dom"/>
</dbReference>
<accession>A0A162IQZ7</accession>
<evidence type="ECO:0000256" key="3">
    <source>
        <dbReference type="ARBA" id="ARBA00022692"/>
    </source>
</evidence>
<name>A0A162IQZ7_CORDF</name>
<keyword evidence="9" id="KW-1185">Reference proteome</keyword>
<dbReference type="Gene3D" id="1.20.1250.20">
    <property type="entry name" value="MFS general substrate transporter like domains"/>
    <property type="match status" value="2"/>
</dbReference>
<comment type="caution">
    <text evidence="8">The sequence shown here is derived from an EMBL/GenBank/DDBJ whole genome shotgun (WGS) entry which is preliminary data.</text>
</comment>
<feature type="domain" description="Major facilitator superfamily (MFS) profile" evidence="7">
    <location>
        <begin position="1"/>
        <end position="400"/>
    </location>
</feature>
<dbReference type="SUPFAM" id="SSF103473">
    <property type="entry name" value="MFS general substrate transporter"/>
    <property type="match status" value="1"/>
</dbReference>
<dbReference type="InterPro" id="IPR036259">
    <property type="entry name" value="MFS_trans_sf"/>
</dbReference>
<feature type="transmembrane region" description="Helical" evidence="6">
    <location>
        <begin position="294"/>
        <end position="311"/>
    </location>
</feature>
<dbReference type="EMBL" id="AZHF01000004">
    <property type="protein sequence ID" value="OAA76215.1"/>
    <property type="molecule type" value="Genomic_DNA"/>
</dbReference>
<dbReference type="Proteomes" id="UP000076881">
    <property type="component" value="Unassembled WGS sequence"/>
</dbReference>
<evidence type="ECO:0000256" key="5">
    <source>
        <dbReference type="ARBA" id="ARBA00023136"/>
    </source>
</evidence>
<proteinExistence type="inferred from homology"/>
<feature type="transmembrane region" description="Helical" evidence="6">
    <location>
        <begin position="131"/>
        <end position="152"/>
    </location>
</feature>
<dbReference type="InterPro" id="IPR005828">
    <property type="entry name" value="MFS_sugar_transport-like"/>
</dbReference>
<dbReference type="AlphaFoldDB" id="A0A162IQZ7"/>
<evidence type="ECO:0000256" key="1">
    <source>
        <dbReference type="ARBA" id="ARBA00004141"/>
    </source>
</evidence>
<dbReference type="PANTHER" id="PTHR48022">
    <property type="entry name" value="PLASTIDIC GLUCOSE TRANSPORTER 4"/>
    <property type="match status" value="1"/>
</dbReference>
<feature type="transmembrane region" description="Helical" evidence="6">
    <location>
        <begin position="317"/>
        <end position="337"/>
    </location>
</feature>
<dbReference type="OrthoDB" id="6612291at2759"/>
<comment type="subcellular location">
    <subcellularLocation>
        <location evidence="1">Membrane</location>
        <topology evidence="1">Multi-pass membrane protein</topology>
    </subcellularLocation>
</comment>
<protein>
    <submittedName>
        <fullName evidence="8">General substrate transporter</fullName>
    </submittedName>
</protein>
<dbReference type="Pfam" id="PF00083">
    <property type="entry name" value="Sugar_tr"/>
    <property type="match status" value="1"/>
</dbReference>
<sequence length="400" mass="43663">MLFGYDTASFGGILANPGFVRQFGAYNSQKKTYAFDSFHVSLLSSLPFIGKFIGCLVAGPAIEKFGHRSVFFALSVVSVIGIIVELTAAGTGVSPGHFAQFLAGRVIVYISVGLVEVNITTYQAEIVPAPFRGFVVISLQLFLNAGTVLATGVNKAFANVGDSVGWKTVTGVQFVFPVLISAFTFFIPSSPRWLLSKDREEEAVVSLRRLRTKADAFEGRCDAEVQEIKEALRGNVQKAPWADLIHGNNLRRTMIVVVYYFFQQMGGASIPYLLGSEIPNAALREKTQSLGTSWNVLWGFATNYSIPYIIAKINFQVGWVFGSIALLALIFTIFVLPETKGASLEEMDAIFEVAFNPFRPNNIHAKSRLGHPERDGGLPVSMSKNDDIGSKDAWVEAAHV</sequence>
<evidence type="ECO:0000256" key="2">
    <source>
        <dbReference type="ARBA" id="ARBA00010992"/>
    </source>
</evidence>
<keyword evidence="3 6" id="KW-0812">Transmembrane</keyword>
<feature type="transmembrane region" description="Helical" evidence="6">
    <location>
        <begin position="70"/>
        <end position="92"/>
    </location>
</feature>
<dbReference type="GO" id="GO:0016020">
    <property type="term" value="C:membrane"/>
    <property type="evidence" value="ECO:0007669"/>
    <property type="project" value="UniProtKB-SubCell"/>
</dbReference>